<feature type="domain" description="Intracellular proteinase inhibitor BsuPI" evidence="1">
    <location>
        <begin position="47"/>
        <end position="138"/>
    </location>
</feature>
<keyword evidence="3" id="KW-1185">Reference proteome</keyword>
<evidence type="ECO:0000313" key="3">
    <source>
        <dbReference type="Proteomes" id="UP001589747"/>
    </source>
</evidence>
<dbReference type="PROSITE" id="PS51257">
    <property type="entry name" value="PROKAR_LIPOPROTEIN"/>
    <property type="match status" value="1"/>
</dbReference>
<reference evidence="2 3" key="1">
    <citation type="submission" date="2024-09" db="EMBL/GenBank/DDBJ databases">
        <authorList>
            <person name="Sun Q."/>
            <person name="Mori K."/>
        </authorList>
    </citation>
    <scope>NUCLEOTIDE SEQUENCE [LARGE SCALE GENOMIC DNA]</scope>
    <source>
        <strain evidence="2 3">TISTR 2452</strain>
    </source>
</reference>
<organism evidence="2 3">
    <name type="scientific">Paenibacillus aurantiacus</name>
    <dbReference type="NCBI Taxonomy" id="1936118"/>
    <lineage>
        <taxon>Bacteria</taxon>
        <taxon>Bacillati</taxon>
        <taxon>Bacillota</taxon>
        <taxon>Bacilli</taxon>
        <taxon>Bacillales</taxon>
        <taxon>Paenibacillaceae</taxon>
        <taxon>Paenibacillus</taxon>
    </lineage>
</organism>
<dbReference type="Proteomes" id="UP001589747">
    <property type="component" value="Unassembled WGS sequence"/>
</dbReference>
<protein>
    <recommendedName>
        <fullName evidence="1">Intracellular proteinase inhibitor BsuPI domain-containing protein</fullName>
    </recommendedName>
</protein>
<gene>
    <name evidence="2" type="ORF">ACFFSY_34875</name>
</gene>
<evidence type="ECO:0000313" key="2">
    <source>
        <dbReference type="EMBL" id="MFB9331148.1"/>
    </source>
</evidence>
<dbReference type="InterPro" id="IPR020481">
    <property type="entry name" value="Intracell_prot_inh_BsuPI"/>
</dbReference>
<dbReference type="Pfam" id="PF12690">
    <property type="entry name" value="BsuPI"/>
    <property type="match status" value="1"/>
</dbReference>
<dbReference type="EMBL" id="JBHMDO010000056">
    <property type="protein sequence ID" value="MFB9331148.1"/>
    <property type="molecule type" value="Genomic_DNA"/>
</dbReference>
<comment type="caution">
    <text evidence="2">The sequence shown here is derived from an EMBL/GenBank/DDBJ whole genome shotgun (WGS) entry which is preliminary data.</text>
</comment>
<evidence type="ECO:0000259" key="1">
    <source>
        <dbReference type="Pfam" id="PF12690"/>
    </source>
</evidence>
<name>A0ABV5L104_9BACL</name>
<sequence length="164" mass="17984">MKRLSSSIAAVLMLVAIVIVGGCTRSEVKEPEAAGIAVGIEVPASIRAGEPFRVQGTLINKDKQSRTIEHGADLFKLEVVDEQGKAVQVYHGEQIINMIGYNVTLKPGEMYRYDSEQQVLPRLDELTLAAGRYEIVALAKFRVKNGSTEQTKEVRSEPVNITAE</sequence>
<accession>A0ABV5L104</accession>
<proteinExistence type="predicted"/>
<dbReference type="RefSeq" id="WP_377503203.1">
    <property type="nucleotide sequence ID" value="NZ_JBHMDO010000056.1"/>
</dbReference>